<evidence type="ECO:0000313" key="12">
    <source>
        <dbReference type="EMBL" id="VFK79158.1"/>
    </source>
</evidence>
<sequence length="224" mass="25008">MGNSNPSCVGQTGITLRHLGLVDYETTWRAMRSFTHERDSNTPDELWLLEHPPVFTLGQAGRLEHLKSPRDIPVVRTDRGGQVTYHGPGQLVLYVLLDLNRWRLGVRRLVEILENSVIALVSEAGIRANGKKGAPGVYVEGRKLAALGLRVRRGCCYHGLSLNVNMDLAPFGWIDPCGYPGLGVTQLRDLGVPWDMEKVGSLLMRHFLTELKKRCPRSVCSSWL</sequence>
<dbReference type="InterPro" id="IPR004143">
    <property type="entry name" value="BPL_LPL_catalytic"/>
</dbReference>
<dbReference type="GO" id="GO:0009249">
    <property type="term" value="P:protein lipoylation"/>
    <property type="evidence" value="ECO:0007669"/>
    <property type="project" value="InterPro"/>
</dbReference>
<dbReference type="NCBIfam" id="NF010922">
    <property type="entry name" value="PRK14342.1"/>
    <property type="match status" value="1"/>
</dbReference>
<gene>
    <name evidence="6" type="primary">lipB</name>
    <name evidence="12" type="ORF">BECKSD772D_GA0070982_10385</name>
</gene>
<dbReference type="Pfam" id="PF21948">
    <property type="entry name" value="LplA-B_cat"/>
    <property type="match status" value="1"/>
</dbReference>
<dbReference type="InterPro" id="IPR045864">
    <property type="entry name" value="aa-tRNA-synth_II/BPL/LPL"/>
</dbReference>
<comment type="similarity">
    <text evidence="6 7">Belongs to the LipB family.</text>
</comment>
<comment type="catalytic activity">
    <reaction evidence="6 7">
        <text>octanoyl-[ACP] + L-lysyl-[protein] = N(6)-octanoyl-L-lysyl-[protein] + holo-[ACP] + H(+)</text>
        <dbReference type="Rhea" id="RHEA:17665"/>
        <dbReference type="Rhea" id="RHEA-COMP:9636"/>
        <dbReference type="Rhea" id="RHEA-COMP:9685"/>
        <dbReference type="Rhea" id="RHEA-COMP:9752"/>
        <dbReference type="Rhea" id="RHEA-COMP:9928"/>
        <dbReference type="ChEBI" id="CHEBI:15378"/>
        <dbReference type="ChEBI" id="CHEBI:29969"/>
        <dbReference type="ChEBI" id="CHEBI:64479"/>
        <dbReference type="ChEBI" id="CHEBI:78463"/>
        <dbReference type="ChEBI" id="CHEBI:78809"/>
        <dbReference type="EC" id="2.3.1.181"/>
    </reaction>
</comment>
<evidence type="ECO:0000256" key="5">
    <source>
        <dbReference type="ARBA" id="ARBA00024732"/>
    </source>
</evidence>
<dbReference type="CDD" id="cd16444">
    <property type="entry name" value="LipB"/>
    <property type="match status" value="1"/>
</dbReference>
<evidence type="ECO:0000256" key="1">
    <source>
        <dbReference type="ARBA" id="ARBA00004821"/>
    </source>
</evidence>
<evidence type="ECO:0000256" key="8">
    <source>
        <dbReference type="PIRSR" id="PIRSR016262-1"/>
    </source>
</evidence>
<evidence type="ECO:0000256" key="3">
    <source>
        <dbReference type="ARBA" id="ARBA00022679"/>
    </source>
</evidence>
<keyword evidence="3 6" id="KW-0808">Transferase</keyword>
<dbReference type="InterPro" id="IPR000544">
    <property type="entry name" value="Octanoyltransferase"/>
</dbReference>
<evidence type="ECO:0000256" key="2">
    <source>
        <dbReference type="ARBA" id="ARBA00022490"/>
    </source>
</evidence>
<comment type="function">
    <text evidence="5 6 7">Catalyzes the transfer of endogenously produced octanoic acid from octanoyl-acyl-carrier-protein onto the lipoyl domains of lipoate-dependent enzymes. Lipoyl-ACP can also act as a substrate although octanoyl-ACP is likely to be the physiological substrate.</text>
</comment>
<dbReference type="PIRSF" id="PIRSF016262">
    <property type="entry name" value="LPLase"/>
    <property type="match status" value="1"/>
</dbReference>
<organism evidence="12">
    <name type="scientific">Candidatus Kentrum sp. SD</name>
    <dbReference type="NCBI Taxonomy" id="2126332"/>
    <lineage>
        <taxon>Bacteria</taxon>
        <taxon>Pseudomonadati</taxon>
        <taxon>Pseudomonadota</taxon>
        <taxon>Gammaproteobacteria</taxon>
        <taxon>Candidatus Kentrum</taxon>
    </lineage>
</organism>
<comment type="subcellular location">
    <subcellularLocation>
        <location evidence="6">Cytoplasm</location>
    </subcellularLocation>
</comment>
<dbReference type="GO" id="GO:0005737">
    <property type="term" value="C:cytoplasm"/>
    <property type="evidence" value="ECO:0007669"/>
    <property type="project" value="UniProtKB-SubCell"/>
</dbReference>
<evidence type="ECO:0000259" key="11">
    <source>
        <dbReference type="PROSITE" id="PS51733"/>
    </source>
</evidence>
<evidence type="ECO:0000256" key="9">
    <source>
        <dbReference type="PIRSR" id="PIRSR016262-2"/>
    </source>
</evidence>
<feature type="binding site" evidence="6 9">
    <location>
        <begin position="159"/>
        <end position="161"/>
    </location>
    <ligand>
        <name>substrate</name>
    </ligand>
</feature>
<dbReference type="EMBL" id="CAADHB010000038">
    <property type="protein sequence ID" value="VFK79158.1"/>
    <property type="molecule type" value="Genomic_DNA"/>
</dbReference>
<evidence type="ECO:0000256" key="6">
    <source>
        <dbReference type="HAMAP-Rule" id="MF_00013"/>
    </source>
</evidence>
<feature type="domain" description="BPL/LPL catalytic" evidence="11">
    <location>
        <begin position="40"/>
        <end position="215"/>
    </location>
</feature>
<dbReference type="PANTHER" id="PTHR10993:SF7">
    <property type="entry name" value="LIPOYLTRANSFERASE 2, MITOCHONDRIAL-RELATED"/>
    <property type="match status" value="1"/>
</dbReference>
<dbReference type="HAMAP" id="MF_00013">
    <property type="entry name" value="LipB"/>
    <property type="match status" value="1"/>
</dbReference>
<dbReference type="FunFam" id="3.30.930.10:FF:000020">
    <property type="entry name" value="Octanoyltransferase"/>
    <property type="match status" value="1"/>
</dbReference>
<dbReference type="PROSITE" id="PS51733">
    <property type="entry name" value="BPL_LPL_CATALYTIC"/>
    <property type="match status" value="1"/>
</dbReference>
<name>A0A451BLP7_9GAMM</name>
<dbReference type="UniPathway" id="UPA00538">
    <property type="reaction ID" value="UER00592"/>
</dbReference>
<evidence type="ECO:0000256" key="7">
    <source>
        <dbReference type="PIRNR" id="PIRNR016262"/>
    </source>
</evidence>
<comment type="miscellaneous">
    <text evidence="6">In the reaction, the free carboxyl group of octanoic acid is attached via an amide linkage to the epsilon-amino group of a specific lysine residue of lipoyl domains of lipoate-dependent enzymes.</text>
</comment>
<feature type="binding site" evidence="6 9">
    <location>
        <begin position="146"/>
        <end position="148"/>
    </location>
    <ligand>
        <name>substrate</name>
    </ligand>
</feature>
<feature type="binding site" evidence="6 9">
    <location>
        <begin position="79"/>
        <end position="86"/>
    </location>
    <ligand>
        <name>substrate</name>
    </ligand>
</feature>
<keyword evidence="2 6" id="KW-0963">Cytoplasm</keyword>
<dbReference type="Gene3D" id="3.30.930.10">
    <property type="entry name" value="Bira Bifunctional Protein, Domain 2"/>
    <property type="match status" value="1"/>
</dbReference>
<reference evidence="12" key="1">
    <citation type="submission" date="2019-02" db="EMBL/GenBank/DDBJ databases">
        <authorList>
            <person name="Gruber-Vodicka R. H."/>
            <person name="Seah K. B. B."/>
        </authorList>
    </citation>
    <scope>NUCLEOTIDE SEQUENCE</scope>
    <source>
        <strain evidence="12">BECK_S127</strain>
    </source>
</reference>
<evidence type="ECO:0000256" key="10">
    <source>
        <dbReference type="PIRSR" id="PIRSR016262-3"/>
    </source>
</evidence>
<dbReference type="AlphaFoldDB" id="A0A451BLP7"/>
<dbReference type="PROSITE" id="PS01313">
    <property type="entry name" value="LIPB"/>
    <property type="match status" value="1"/>
</dbReference>
<keyword evidence="4 6" id="KW-0012">Acyltransferase</keyword>
<proteinExistence type="inferred from homology"/>
<evidence type="ECO:0000256" key="4">
    <source>
        <dbReference type="ARBA" id="ARBA00023315"/>
    </source>
</evidence>
<dbReference type="GO" id="GO:0033819">
    <property type="term" value="F:lipoyl(octanoyl) transferase activity"/>
    <property type="evidence" value="ECO:0007669"/>
    <property type="project" value="UniProtKB-EC"/>
</dbReference>
<dbReference type="SUPFAM" id="SSF55681">
    <property type="entry name" value="Class II aaRS and biotin synthetases"/>
    <property type="match status" value="1"/>
</dbReference>
<dbReference type="NCBIfam" id="NF010925">
    <property type="entry name" value="PRK14345.1"/>
    <property type="match status" value="1"/>
</dbReference>
<comment type="pathway">
    <text evidence="1 6 7">Protein modification; protein lipoylation via endogenous pathway; protein N(6)-(lipoyl)lysine from octanoyl-[acyl-carrier-protein]: step 1/2.</text>
</comment>
<dbReference type="InterPro" id="IPR020605">
    <property type="entry name" value="Octanoyltransferase_CS"/>
</dbReference>
<feature type="active site" description="Acyl-thioester intermediate" evidence="6 8">
    <location>
        <position position="177"/>
    </location>
</feature>
<accession>A0A451BLP7</accession>
<protein>
    <recommendedName>
        <fullName evidence="6 7">Octanoyltransferase</fullName>
        <ecNumber evidence="6 7">2.3.1.181</ecNumber>
    </recommendedName>
    <alternativeName>
        <fullName evidence="6">Lipoate-protein ligase B</fullName>
    </alternativeName>
    <alternativeName>
        <fullName evidence="6">Lipoyl/octanoyl transferase</fullName>
    </alternativeName>
    <alternativeName>
        <fullName evidence="6">Octanoyl-[acyl-carrier-protein]-protein N-octanoyltransferase</fullName>
    </alternativeName>
</protein>
<dbReference type="NCBIfam" id="TIGR00214">
    <property type="entry name" value="lipB"/>
    <property type="match status" value="1"/>
</dbReference>
<feature type="site" description="Lowers pKa of active site Cys" evidence="6 10">
    <location>
        <position position="143"/>
    </location>
</feature>
<dbReference type="PANTHER" id="PTHR10993">
    <property type="entry name" value="OCTANOYLTRANSFERASE"/>
    <property type="match status" value="1"/>
</dbReference>
<dbReference type="EC" id="2.3.1.181" evidence="6 7"/>